<dbReference type="Proteomes" id="UP000814176">
    <property type="component" value="Unassembled WGS sequence"/>
</dbReference>
<comment type="caution">
    <text evidence="4">The sequence shown here is derived from an EMBL/GenBank/DDBJ whole genome shotgun (WGS) entry which is preliminary data.</text>
</comment>
<feature type="region of interest" description="Disordered" evidence="2">
    <location>
        <begin position="743"/>
        <end position="777"/>
    </location>
</feature>
<evidence type="ECO:0000256" key="1">
    <source>
        <dbReference type="ARBA" id="ARBA00022468"/>
    </source>
</evidence>
<dbReference type="PROSITE" id="PS50085">
    <property type="entry name" value="RAPGAP"/>
    <property type="match status" value="1"/>
</dbReference>
<dbReference type="PANTHER" id="PTHR10063:SF0">
    <property type="entry name" value="TUBERIN"/>
    <property type="match status" value="1"/>
</dbReference>
<dbReference type="EMBL" id="JADCUA010000015">
    <property type="protein sequence ID" value="KAH9834405.1"/>
    <property type="molecule type" value="Genomic_DNA"/>
</dbReference>
<feature type="domain" description="Rap-GAP" evidence="3">
    <location>
        <begin position="1492"/>
        <end position="1728"/>
    </location>
</feature>
<feature type="region of interest" description="Disordered" evidence="2">
    <location>
        <begin position="793"/>
        <end position="827"/>
    </location>
</feature>
<evidence type="ECO:0000259" key="3">
    <source>
        <dbReference type="PROSITE" id="PS50085"/>
    </source>
</evidence>
<dbReference type="InterPro" id="IPR018515">
    <property type="entry name" value="Tuberin-type_domain"/>
</dbReference>
<evidence type="ECO:0000313" key="5">
    <source>
        <dbReference type="Proteomes" id="UP000814176"/>
    </source>
</evidence>
<keyword evidence="5" id="KW-1185">Reference proteome</keyword>
<feature type="region of interest" description="Disordered" evidence="2">
    <location>
        <begin position="1403"/>
        <end position="1447"/>
    </location>
</feature>
<name>A0ABQ8KA95_9APHY</name>
<protein>
    <recommendedName>
        <fullName evidence="3">Rap-GAP domain-containing protein</fullName>
    </recommendedName>
</protein>
<dbReference type="InterPro" id="IPR016024">
    <property type="entry name" value="ARM-type_fold"/>
</dbReference>
<feature type="region of interest" description="Disordered" evidence="2">
    <location>
        <begin position="255"/>
        <end position="274"/>
    </location>
</feature>
<evidence type="ECO:0000256" key="2">
    <source>
        <dbReference type="SAM" id="MobiDB-lite"/>
    </source>
</evidence>
<evidence type="ECO:0000313" key="4">
    <source>
        <dbReference type="EMBL" id="KAH9834405.1"/>
    </source>
</evidence>
<dbReference type="RefSeq" id="XP_047776936.1">
    <property type="nucleotide sequence ID" value="XM_047916539.1"/>
</dbReference>
<feature type="compositionally biased region" description="Polar residues" evidence="2">
    <location>
        <begin position="746"/>
        <end position="766"/>
    </location>
</feature>
<dbReference type="SUPFAM" id="SSF48371">
    <property type="entry name" value="ARM repeat"/>
    <property type="match status" value="1"/>
</dbReference>
<dbReference type="SUPFAM" id="SSF111347">
    <property type="entry name" value="Rap/Ran-GAP"/>
    <property type="match status" value="1"/>
</dbReference>
<feature type="compositionally biased region" description="Low complexity" evidence="2">
    <location>
        <begin position="796"/>
        <end position="827"/>
    </location>
</feature>
<dbReference type="Pfam" id="PF03542">
    <property type="entry name" value="Tuberin"/>
    <property type="match status" value="1"/>
</dbReference>
<feature type="region of interest" description="Disordered" evidence="2">
    <location>
        <begin position="922"/>
        <end position="980"/>
    </location>
</feature>
<gene>
    <name evidence="4" type="ORF">C8Q71DRAFT_139747</name>
</gene>
<dbReference type="InterPro" id="IPR027107">
    <property type="entry name" value="Tuberin/Ral-act_asu"/>
</dbReference>
<dbReference type="GeneID" id="71997271"/>
<reference evidence="4 5" key="1">
    <citation type="journal article" date="2021" name="Environ. Microbiol.">
        <title>Gene family expansions and transcriptome signatures uncover fungal adaptations to wood decay.</title>
        <authorList>
            <person name="Hage H."/>
            <person name="Miyauchi S."/>
            <person name="Viragh M."/>
            <person name="Drula E."/>
            <person name="Min B."/>
            <person name="Chaduli D."/>
            <person name="Navarro D."/>
            <person name="Favel A."/>
            <person name="Norest M."/>
            <person name="Lesage-Meessen L."/>
            <person name="Balint B."/>
            <person name="Merenyi Z."/>
            <person name="de Eugenio L."/>
            <person name="Morin E."/>
            <person name="Martinez A.T."/>
            <person name="Baldrian P."/>
            <person name="Stursova M."/>
            <person name="Martinez M.J."/>
            <person name="Novotny C."/>
            <person name="Magnuson J.K."/>
            <person name="Spatafora J.W."/>
            <person name="Maurice S."/>
            <person name="Pangilinan J."/>
            <person name="Andreopoulos W."/>
            <person name="LaButti K."/>
            <person name="Hundley H."/>
            <person name="Na H."/>
            <person name="Kuo A."/>
            <person name="Barry K."/>
            <person name="Lipzen A."/>
            <person name="Henrissat B."/>
            <person name="Riley R."/>
            <person name="Ahrendt S."/>
            <person name="Nagy L.G."/>
            <person name="Grigoriev I.V."/>
            <person name="Martin F."/>
            <person name="Rosso M.N."/>
        </authorList>
    </citation>
    <scope>NUCLEOTIDE SEQUENCE [LARGE SCALE GENOMIC DNA]</scope>
    <source>
        <strain evidence="4 5">CIRM-BRFM 1785</strain>
    </source>
</reference>
<dbReference type="InterPro" id="IPR000331">
    <property type="entry name" value="Rap/Ran_GAP_dom"/>
</dbReference>
<keyword evidence="1" id="KW-0343">GTPase activation</keyword>
<organism evidence="4 5">
    <name type="scientific">Rhodofomes roseus</name>
    <dbReference type="NCBI Taxonomy" id="34475"/>
    <lineage>
        <taxon>Eukaryota</taxon>
        <taxon>Fungi</taxon>
        <taxon>Dikarya</taxon>
        <taxon>Basidiomycota</taxon>
        <taxon>Agaricomycotina</taxon>
        <taxon>Agaricomycetes</taxon>
        <taxon>Polyporales</taxon>
        <taxon>Rhodofomes</taxon>
    </lineage>
</organism>
<dbReference type="PANTHER" id="PTHR10063">
    <property type="entry name" value="TUBERIN"/>
    <property type="match status" value="1"/>
</dbReference>
<dbReference type="Pfam" id="PF02145">
    <property type="entry name" value="Rap_GAP"/>
    <property type="match status" value="1"/>
</dbReference>
<feature type="compositionally biased region" description="Polar residues" evidence="2">
    <location>
        <begin position="970"/>
        <end position="980"/>
    </location>
</feature>
<dbReference type="InterPro" id="IPR035974">
    <property type="entry name" value="Rap/Ran-GAP_sf"/>
</dbReference>
<sequence length="1752" mass="194567">MSPQDVDSPRGIRPRAGTSSFQQAFWRRGRSGSVSTPAPPVQTTTPLTLEALIEALTPPAVPSLNYARNLCNMLTAQTPSLHYAVLSPIVASLSSAESPPSLQAAGYEILAAYWKHSGAAVLTTADRLSCLSLFFDSAVPWSPEIWEARFNALVAIIQSGAETVEMESDLLRVLRSWIEGAFECLTKQPPSMEEWEERERSVKLLTDFLTTLVGKPEFVSRLSEEDTAEVLNLWERLIDRALSVSSEPFPLPSVPASPVHDTHASKATSPSRLNMAHRRHQSSISIPQIPSLKHPADIIVEAYVTYLATRLTALAPHYLQSILPLLFRCLAYYSTPLPRIALTANPPHQHALEKLVTETLKNLVSGPYSSSCTILVKHYLFPSPKASPIAQTSVGALRTLRISIRETLVDRLTRAYITTTSATQYTHAGAPTRMDLEHRFVARAWSQDEVASWDLLKFRSVLCRAIKAWVDVPDEAEAEQGVLMAAREQVLTEAANIVKDVVQTLDERDDDEEVDDEEVDAVGDILRALVAHVQHLTDRDGMPIILSLSRVDDTTPLLAAISTLLGQDLNTTAIYPVLPTILLSVARHLPDADTAGLLKTMSERQSLSPMTPGWLTHWNSVLAIPGLFGPSRVSTREHAMVILDAAWDFVKDIPDYRRPLAALVFEFWQQQTRGRTEDVAVSVVFRILGDEVVLRSAENKADASGESEDSQVANNILDFLTRLAGEREDEEDDAASIRTADVPLSMSPQASHMASNASSPTLTRAQSELPARERDGGLPSLSAMSSFITNFTAGHSSRSQSQPRPSLDSIPSMESPPSLPAESPSMPKSVGAVAALASVFSQLAFTPLVHIEGNMLLAKRVFEIMVVLLGTAECVRARLTILQFLMRFRVDRDHKLYYASQESCDRDGNIASLAALINRNPSHPAAAEQATTSQEVRTARPRVPQERDGRRSSRGRGGQPTKLESRSRSRTNPRLVSAPTSLRQIKARDPMWSLPETPPFTIDLVDTPSEVIMSYDPSGPKDGVVLPWSKYLRRLVEIVNDEKEWEILSYVLCYLPTQLANKHLFCGPRSKIVLGDMVSAICAGILNNSFAANIERWPENLIARDAHGLAYQTLTVLISYKRCFSDPHVGHRIVEAFLQGLSGQPSTIKCCLDALSVSAFELQPSMTRYLSTILKKLSDIMSNPAMAVHIIGFLAVVGSLPVLHSNFTEDDYKMVFGVALQYLQHYNHSSDLPISWALAQHVRIMSYYIVYLWFLAVDLPDRPRHIKYISRQLLLANEGNDEIDEPTEVCFDWLARYTYASADPRPAESMLSAIVMDPNVQQQHQEPAISEKSWVGGTAVITVRTLVRRGWMEVITRRSSGLTKFLCRAENVPMVTVGDVDPDMASVAAALTLDRGFQSRCAEDLENESTSQGEEAVMHDLQSNSGGTPEDEASKPDPITGYVWSGSAPSQRRKNVAIDPAYFALQLSSYPDNLSSAKLRPLSDSSRLQSFFRSLDRMPVIDTHKVGVMYVAPGQREESEILRNSHGSPAYSRFLESLARLINLRGQKDVYAGGLDPDEDGEYAYAWWDDTGQILFHTATLMPASEPTCMNKKAHIGNDYVRIVWNDSGMPYRFDTLATQFQFVNIVIEPHSRGAIAAFSNNLHENEYFKVTVQRAEGMPEFTPISDFKLISAENLPLLVRQLSLLTDWFVSVYQLTKNDTERNEMITNWRSRLQAIKRFRAQMLSQHASTDNIAKEQGLKAQVYRDFTTIY</sequence>
<accession>A0ABQ8KA95</accession>
<proteinExistence type="predicted"/>
<dbReference type="Gene3D" id="3.40.50.11210">
    <property type="entry name" value="Rap/Ran-GAP"/>
    <property type="match status" value="1"/>
</dbReference>